<keyword evidence="3" id="KW-1185">Reference proteome</keyword>
<gene>
    <name evidence="2" type="ORF">WCD41_06580</name>
</gene>
<evidence type="ECO:0000313" key="3">
    <source>
        <dbReference type="Proteomes" id="UP001370100"/>
    </source>
</evidence>
<reference evidence="2 3" key="1">
    <citation type="submission" date="2024-03" db="EMBL/GenBank/DDBJ databases">
        <title>Actinomycetospora sp. OC33-EN06, a novel actinomycete isolated from wild orchid (Aerides multiflora).</title>
        <authorList>
            <person name="Suriyachadkun C."/>
        </authorList>
    </citation>
    <scope>NUCLEOTIDE SEQUENCE [LARGE SCALE GENOMIC DNA]</scope>
    <source>
        <strain evidence="2 3">OC33-EN06</strain>
    </source>
</reference>
<feature type="region of interest" description="Disordered" evidence="1">
    <location>
        <begin position="118"/>
        <end position="139"/>
    </location>
</feature>
<protein>
    <submittedName>
        <fullName evidence="2">Helix-turn-helix domain-containing protein</fullName>
    </submittedName>
</protein>
<feature type="region of interest" description="Disordered" evidence="1">
    <location>
        <begin position="1"/>
        <end position="22"/>
    </location>
</feature>
<dbReference type="Proteomes" id="UP001370100">
    <property type="component" value="Unassembled WGS sequence"/>
</dbReference>
<evidence type="ECO:0000313" key="2">
    <source>
        <dbReference type="EMBL" id="MEJ2886111.1"/>
    </source>
</evidence>
<dbReference type="RefSeq" id="WP_337712599.1">
    <property type="nucleotide sequence ID" value="NZ_JBBEGL010000002.1"/>
</dbReference>
<dbReference type="EMBL" id="JBBEGL010000002">
    <property type="protein sequence ID" value="MEJ2886111.1"/>
    <property type="molecule type" value="Genomic_DNA"/>
</dbReference>
<sequence length="139" mass="15540">MSTTEQRMTPMPERFDPSDPTMVETGRRFPYSTVGDWVALSEVSHLATRVYWLLRMHCNRARGDERAWPSQRTLAALARTKKADTVGQAIRELTELGAVEVTVVRTPTGRRNIYTVHESPPEGYSGPVRHGEISAGQGT</sequence>
<name>A0ABU8N363_9PSEU</name>
<organism evidence="2 3">
    <name type="scientific">Actinomycetospora aeridis</name>
    <dbReference type="NCBI Taxonomy" id="3129231"/>
    <lineage>
        <taxon>Bacteria</taxon>
        <taxon>Bacillati</taxon>
        <taxon>Actinomycetota</taxon>
        <taxon>Actinomycetes</taxon>
        <taxon>Pseudonocardiales</taxon>
        <taxon>Pseudonocardiaceae</taxon>
        <taxon>Actinomycetospora</taxon>
    </lineage>
</organism>
<comment type="caution">
    <text evidence="2">The sequence shown here is derived from an EMBL/GenBank/DDBJ whole genome shotgun (WGS) entry which is preliminary data.</text>
</comment>
<evidence type="ECO:0000256" key="1">
    <source>
        <dbReference type="SAM" id="MobiDB-lite"/>
    </source>
</evidence>
<accession>A0ABU8N363</accession>
<proteinExistence type="predicted"/>